<evidence type="ECO:0000313" key="1">
    <source>
        <dbReference type="EMBL" id="GFD54335.1"/>
    </source>
</evidence>
<dbReference type="EMBL" id="BKCJ011804729">
    <property type="protein sequence ID" value="GFD54335.1"/>
    <property type="molecule type" value="Genomic_DNA"/>
</dbReference>
<feature type="non-terminal residue" evidence="1">
    <location>
        <position position="1"/>
    </location>
</feature>
<organism evidence="1">
    <name type="scientific">Tanacetum cinerariifolium</name>
    <name type="common">Dalmatian daisy</name>
    <name type="synonym">Chrysanthemum cinerariifolium</name>
    <dbReference type="NCBI Taxonomy" id="118510"/>
    <lineage>
        <taxon>Eukaryota</taxon>
        <taxon>Viridiplantae</taxon>
        <taxon>Streptophyta</taxon>
        <taxon>Embryophyta</taxon>
        <taxon>Tracheophyta</taxon>
        <taxon>Spermatophyta</taxon>
        <taxon>Magnoliopsida</taxon>
        <taxon>eudicotyledons</taxon>
        <taxon>Gunneridae</taxon>
        <taxon>Pentapetalae</taxon>
        <taxon>asterids</taxon>
        <taxon>campanulids</taxon>
        <taxon>Asterales</taxon>
        <taxon>Asteraceae</taxon>
        <taxon>Asteroideae</taxon>
        <taxon>Anthemideae</taxon>
        <taxon>Anthemidinae</taxon>
        <taxon>Tanacetum</taxon>
    </lineage>
</organism>
<name>A0A699X3H1_TANCI</name>
<proteinExistence type="predicted"/>
<comment type="caution">
    <text evidence="1">The sequence shown here is derived from an EMBL/GenBank/DDBJ whole genome shotgun (WGS) entry which is preliminary data.</text>
</comment>
<protein>
    <submittedName>
        <fullName evidence="1">Uncharacterized protein</fullName>
    </submittedName>
</protein>
<sequence length="92" mass="10372">CVFDLRHVGHRTHDIRVHTFIDIETQLLPLRRGEALGRAAFVLWTATYMEEGFHNQLLDQGPLHVPKGGVEAFSVRPDEVVGGAWEVKRTLG</sequence>
<gene>
    <name evidence="1" type="ORF">Tci_926304</name>
</gene>
<accession>A0A699X3H1</accession>
<reference evidence="1" key="1">
    <citation type="journal article" date="2019" name="Sci. Rep.">
        <title>Draft genome of Tanacetum cinerariifolium, the natural source of mosquito coil.</title>
        <authorList>
            <person name="Yamashiro T."/>
            <person name="Shiraishi A."/>
            <person name="Satake H."/>
            <person name="Nakayama K."/>
        </authorList>
    </citation>
    <scope>NUCLEOTIDE SEQUENCE</scope>
</reference>
<dbReference type="AlphaFoldDB" id="A0A699X3H1"/>